<evidence type="ECO:0000256" key="1">
    <source>
        <dbReference type="SAM" id="MobiDB-lite"/>
    </source>
</evidence>
<proteinExistence type="predicted"/>
<keyword evidence="3" id="KW-1185">Reference proteome</keyword>
<sequence>MFDSRLEGALGNARALADLASDTESEVRLLGCRKLQVAAAWADAHSEVEHPDGGMLVERLLPFGPVGCPPVAETCSAGLALAFRTSVQSAKGWIGDALNVRHRLPRLWERVLAGEVYAWKVREIARATAHLNVLTARIVDKLLHDQIELVAWTRFVKILDATLLQVDPTTYGEREAKAAAQRDVRATQSSDGLRTLVARGTSGDVTLFLALVDAIAEALADEGDEDPYPVRKSKAIGIAAYPDRAQDLLSRGRHREDPTKDPWEQVDAHHDDPTDPWADDLPTAGWETARHGNFHQPGLDDEWHAPLAEAAEGEPDEDTVDAADLDWYLQNTDVSTARRTATSAAADPPPPADPPTPPARSGLDLRPRNIDLARSRPTVHLHVHVSDQTVRDGRGVVRTSHGPITVGQFRHFLGDACPKVVVRPVYDPAATAAVDNYEIPIALRRSQSITNPASVFPFSPTTSRVDLDHTVPYDPGGPPDQTSMANLGPLTRSEHRAKTVGGWRTKQPDPGLYVWRSPEGQVAVTTNQGSLVLGSSPFTHRLWRSAARTTEVALA</sequence>
<organism evidence="2 3">
    <name type="scientific">Microlunatus aurantiacus</name>
    <dbReference type="NCBI Taxonomy" id="446786"/>
    <lineage>
        <taxon>Bacteria</taxon>
        <taxon>Bacillati</taxon>
        <taxon>Actinomycetota</taxon>
        <taxon>Actinomycetes</taxon>
        <taxon>Propionibacteriales</taxon>
        <taxon>Propionibacteriaceae</taxon>
        <taxon>Microlunatus</taxon>
    </lineage>
</organism>
<evidence type="ECO:0000313" key="3">
    <source>
        <dbReference type="Proteomes" id="UP001500051"/>
    </source>
</evidence>
<name>A0ABP7D4I4_9ACTN</name>
<feature type="region of interest" description="Disordered" evidence="1">
    <location>
        <begin position="338"/>
        <end position="365"/>
    </location>
</feature>
<comment type="caution">
    <text evidence="2">The sequence shown here is derived from an EMBL/GenBank/DDBJ whole genome shotgun (WGS) entry which is preliminary data.</text>
</comment>
<evidence type="ECO:0008006" key="4">
    <source>
        <dbReference type="Google" id="ProtNLM"/>
    </source>
</evidence>
<dbReference type="RefSeq" id="WP_344811567.1">
    <property type="nucleotide sequence ID" value="NZ_BAAAYX010000003.1"/>
</dbReference>
<feature type="compositionally biased region" description="Pro residues" evidence="1">
    <location>
        <begin position="347"/>
        <end position="358"/>
    </location>
</feature>
<reference evidence="3" key="1">
    <citation type="journal article" date="2019" name="Int. J. Syst. Evol. Microbiol.">
        <title>The Global Catalogue of Microorganisms (GCM) 10K type strain sequencing project: providing services to taxonomists for standard genome sequencing and annotation.</title>
        <authorList>
            <consortium name="The Broad Institute Genomics Platform"/>
            <consortium name="The Broad Institute Genome Sequencing Center for Infectious Disease"/>
            <person name="Wu L."/>
            <person name="Ma J."/>
        </authorList>
    </citation>
    <scope>NUCLEOTIDE SEQUENCE [LARGE SCALE GENOMIC DNA]</scope>
    <source>
        <strain evidence="3">JCM 16548</strain>
    </source>
</reference>
<feature type="region of interest" description="Disordered" evidence="1">
    <location>
        <begin position="253"/>
        <end position="301"/>
    </location>
</feature>
<gene>
    <name evidence="2" type="ORF">GCM10022204_13750</name>
</gene>
<protein>
    <recommendedName>
        <fullName evidence="4">DUF222 domain-containing protein</fullName>
    </recommendedName>
</protein>
<feature type="compositionally biased region" description="Basic and acidic residues" evidence="1">
    <location>
        <begin position="254"/>
        <end position="273"/>
    </location>
</feature>
<accession>A0ABP7D4I4</accession>
<evidence type="ECO:0000313" key="2">
    <source>
        <dbReference type="EMBL" id="GAA3698634.1"/>
    </source>
</evidence>
<dbReference type="Proteomes" id="UP001500051">
    <property type="component" value="Unassembled WGS sequence"/>
</dbReference>
<dbReference type="EMBL" id="BAAAYX010000003">
    <property type="protein sequence ID" value="GAA3698634.1"/>
    <property type="molecule type" value="Genomic_DNA"/>
</dbReference>